<dbReference type="InterPro" id="IPR017853">
    <property type="entry name" value="GH"/>
</dbReference>
<dbReference type="PANTHER" id="PTHR22762:SF165">
    <property type="entry name" value="PUTATIVE (AFU_ORTHOLOGUE AFUA_1G06560)-RELATED"/>
    <property type="match status" value="1"/>
</dbReference>
<evidence type="ECO:0000313" key="8">
    <source>
        <dbReference type="Proteomes" id="UP000182624"/>
    </source>
</evidence>
<dbReference type="Gene3D" id="2.60.40.1180">
    <property type="entry name" value="Golgi alpha-mannosidase II"/>
    <property type="match status" value="2"/>
</dbReference>
<dbReference type="Pfam" id="PF01055">
    <property type="entry name" value="Glyco_hydro_31_2nd"/>
    <property type="match status" value="1"/>
</dbReference>
<dbReference type="InterPro" id="IPR048395">
    <property type="entry name" value="Glyco_hydro_31_C"/>
</dbReference>
<dbReference type="InterPro" id="IPR011013">
    <property type="entry name" value="Gal_mutarotase_sf_dom"/>
</dbReference>
<dbReference type="GO" id="GO:0030246">
    <property type="term" value="F:carbohydrate binding"/>
    <property type="evidence" value="ECO:0007669"/>
    <property type="project" value="InterPro"/>
</dbReference>
<dbReference type="SUPFAM" id="SSF51445">
    <property type="entry name" value="(Trans)glycosidases"/>
    <property type="match status" value="1"/>
</dbReference>
<protein>
    <submittedName>
        <fullName evidence="7">Alpha-glucosidase</fullName>
    </submittedName>
</protein>
<keyword evidence="2" id="KW-0378">Hydrolase</keyword>
<name>A0A1I5WD42_9FIRM</name>
<keyword evidence="8" id="KW-1185">Reference proteome</keyword>
<evidence type="ECO:0000259" key="5">
    <source>
        <dbReference type="Pfam" id="PF17137"/>
    </source>
</evidence>
<keyword evidence="2" id="KW-0326">Glycosidase</keyword>
<evidence type="ECO:0000259" key="6">
    <source>
        <dbReference type="Pfam" id="PF21365"/>
    </source>
</evidence>
<feature type="domain" description="Glycoside hydrolase family 31 N-terminal" evidence="4">
    <location>
        <begin position="26"/>
        <end position="212"/>
    </location>
</feature>
<dbReference type="AlphaFoldDB" id="A0A1I5WD42"/>
<reference evidence="8" key="1">
    <citation type="submission" date="2016-10" db="EMBL/GenBank/DDBJ databases">
        <authorList>
            <person name="Varghese N."/>
            <person name="Submissions S."/>
        </authorList>
    </citation>
    <scope>NUCLEOTIDE SEQUENCE [LARGE SCALE GENOMIC DNA]</scope>
    <source>
        <strain evidence="8">P18</strain>
    </source>
</reference>
<dbReference type="SUPFAM" id="SSF74650">
    <property type="entry name" value="Galactose mutarotase-like"/>
    <property type="match status" value="1"/>
</dbReference>
<dbReference type="CDD" id="cd14752">
    <property type="entry name" value="GH31_N"/>
    <property type="match status" value="1"/>
</dbReference>
<dbReference type="PANTHER" id="PTHR22762">
    <property type="entry name" value="ALPHA-GLUCOSIDASE"/>
    <property type="match status" value="1"/>
</dbReference>
<feature type="domain" description="Glycoside hydrolase family 31 TIM barrel" evidence="3">
    <location>
        <begin position="259"/>
        <end position="590"/>
    </location>
</feature>
<dbReference type="InterPro" id="IPR033403">
    <property type="entry name" value="DUF5110"/>
</dbReference>
<feature type="domain" description="Glycosyl hydrolase family 31 C-terminal" evidence="6">
    <location>
        <begin position="598"/>
        <end position="685"/>
    </location>
</feature>
<comment type="similarity">
    <text evidence="1 2">Belongs to the glycosyl hydrolase 31 family.</text>
</comment>
<dbReference type="GO" id="GO:0005975">
    <property type="term" value="P:carbohydrate metabolic process"/>
    <property type="evidence" value="ECO:0007669"/>
    <property type="project" value="InterPro"/>
</dbReference>
<proteinExistence type="inferred from homology"/>
<evidence type="ECO:0000313" key="7">
    <source>
        <dbReference type="EMBL" id="SFQ17246.1"/>
    </source>
</evidence>
<dbReference type="GO" id="GO:0004553">
    <property type="term" value="F:hydrolase activity, hydrolyzing O-glycosyl compounds"/>
    <property type="evidence" value="ECO:0007669"/>
    <property type="project" value="InterPro"/>
</dbReference>
<dbReference type="Pfam" id="PF21365">
    <property type="entry name" value="Glyco_hydro_31_3rd"/>
    <property type="match status" value="1"/>
</dbReference>
<dbReference type="RefSeq" id="WP_074889813.1">
    <property type="nucleotide sequence ID" value="NZ_FOXO01000021.1"/>
</dbReference>
<sequence>MKICKKLNNIKKTDYGYIVELDKAYMKICFLTGSIVRVKVSFDDIKEADKPEGSYVLQMTGWEDRLDFLFKDRKHVTPLKAVLEEKENEICLKTDSLCLLLEKDPLSIKLVDKDGDIIYEGVKGSPFIKDANNRVTGYTRMNEDDCFYGFGEKTGPINKNKDFIRERATDCWSYDPEKCDTMYKHIPFYLRLDRDTKKAAGFFYNNFHESVFNMGKEKSNYWPRYTYFQADGGDLDLFIFTGPSIKNVLDDYTSLTGRPALLPKRALGYQGSSMYYSELEKDSDKALIEFVETVRRKGFPIDGFHLSSGYTSYDNKRCVFTWNKERFPDPRGYFAKMNELGAQNVPNVKPGILLMHPKFDEFKKEGVFVRDSENENEPAVGSWWGGPGAFWDYTSPKGRELWKKYLTETVIDIGTNSIWDDNCEYDSLLDHDSKCDYDGEGGRIGEFKPVMCTIMSKLACEAVKEHDESKRPYVVCRSGSSGIQKYAQNWVGDNCTSWRTIKHNIPTLLGVGMSGQPNTGCDIGGFAGPAPEEELFVRWVQHGIFQPRFSIHSASSDNTVTEPWMYSRQTDRIRNAMLLRYRMLPHFYSLEYEAHVTGAPIMRPLVYEFQNDENVYEENFEFMLGRDLLVANVLEKGQIVKDVYLPEGSKWYDLENNFKCYEGGQVISIPVNINSIPRFLREGAIWPTALNQPMNAEKDPVTDLSLTFVPYTDGKEHVSEYVYYDDDGCSNDFEDGVYRKTTITMSGSGVIDISFKGEGTYKDTVETVVATVVYKEKAPLWISFEDKKLTHILDREKFEVSDNCWYYSETLRAAIIKFRNPKHDATLKVSFEEFDLIGM</sequence>
<dbReference type="InterPro" id="IPR013780">
    <property type="entry name" value="Glyco_hydro_b"/>
</dbReference>
<dbReference type="OrthoDB" id="176168at2"/>
<evidence type="ECO:0000259" key="3">
    <source>
        <dbReference type="Pfam" id="PF01055"/>
    </source>
</evidence>
<dbReference type="EMBL" id="FOXO01000021">
    <property type="protein sequence ID" value="SFQ17246.1"/>
    <property type="molecule type" value="Genomic_DNA"/>
</dbReference>
<dbReference type="Gene3D" id="3.20.20.80">
    <property type="entry name" value="Glycosidases"/>
    <property type="match status" value="1"/>
</dbReference>
<dbReference type="SUPFAM" id="SSF51011">
    <property type="entry name" value="Glycosyl hydrolase domain"/>
    <property type="match status" value="1"/>
</dbReference>
<accession>A0A1I5WD42</accession>
<evidence type="ECO:0000256" key="2">
    <source>
        <dbReference type="RuleBase" id="RU361185"/>
    </source>
</evidence>
<dbReference type="Pfam" id="PF13802">
    <property type="entry name" value="Gal_mutarotas_2"/>
    <property type="match status" value="1"/>
</dbReference>
<evidence type="ECO:0000259" key="4">
    <source>
        <dbReference type="Pfam" id="PF13802"/>
    </source>
</evidence>
<dbReference type="Gene3D" id="2.60.40.1760">
    <property type="entry name" value="glycosyl hydrolase (family 31)"/>
    <property type="match status" value="1"/>
</dbReference>
<dbReference type="CDD" id="cd06599">
    <property type="entry name" value="GH31_glycosidase_Aec37"/>
    <property type="match status" value="1"/>
</dbReference>
<gene>
    <name evidence="7" type="ORF">SAMN04487928_12182</name>
</gene>
<feature type="domain" description="DUF5110" evidence="5">
    <location>
        <begin position="711"/>
        <end position="764"/>
    </location>
</feature>
<dbReference type="Proteomes" id="UP000182624">
    <property type="component" value="Unassembled WGS sequence"/>
</dbReference>
<dbReference type="Pfam" id="PF17137">
    <property type="entry name" value="DUF5110"/>
    <property type="match status" value="1"/>
</dbReference>
<organism evidence="7 8">
    <name type="scientific">Butyrivibrio proteoclasticus</name>
    <dbReference type="NCBI Taxonomy" id="43305"/>
    <lineage>
        <taxon>Bacteria</taxon>
        <taxon>Bacillati</taxon>
        <taxon>Bacillota</taxon>
        <taxon>Clostridia</taxon>
        <taxon>Lachnospirales</taxon>
        <taxon>Lachnospiraceae</taxon>
        <taxon>Butyrivibrio</taxon>
    </lineage>
</organism>
<dbReference type="InterPro" id="IPR000322">
    <property type="entry name" value="Glyco_hydro_31_TIM"/>
</dbReference>
<evidence type="ECO:0000256" key="1">
    <source>
        <dbReference type="ARBA" id="ARBA00007806"/>
    </source>
</evidence>
<dbReference type="InterPro" id="IPR025887">
    <property type="entry name" value="Glyco_hydro_31_N_dom"/>
</dbReference>